<dbReference type="GO" id="GO:0019843">
    <property type="term" value="F:rRNA binding"/>
    <property type="evidence" value="ECO:0007669"/>
    <property type="project" value="UniProtKB-UniRule"/>
</dbReference>
<dbReference type="GO" id="GO:0002181">
    <property type="term" value="P:cytoplasmic translation"/>
    <property type="evidence" value="ECO:0007669"/>
    <property type="project" value="TreeGrafter"/>
</dbReference>
<dbReference type="AlphaFoldDB" id="A0A1G1WP58"/>
<dbReference type="EMBL" id="MHCZ01000044">
    <property type="protein sequence ID" value="OGY28977.1"/>
    <property type="molecule type" value="Genomic_DNA"/>
</dbReference>
<dbReference type="InterPro" id="IPR019906">
    <property type="entry name" value="Ribosomal_uL6_bac-type"/>
</dbReference>
<feature type="domain" description="Large ribosomal subunit protein uL6 alpha-beta" evidence="9">
    <location>
        <begin position="11"/>
        <end position="82"/>
    </location>
</feature>
<dbReference type="FunFam" id="3.90.930.12:FF:000001">
    <property type="entry name" value="50S ribosomal protein L6"/>
    <property type="match status" value="1"/>
</dbReference>
<accession>A0A1G1WP58</accession>
<feature type="domain" description="Large ribosomal subunit protein uL6 alpha-beta" evidence="9">
    <location>
        <begin position="91"/>
        <end position="163"/>
    </location>
</feature>
<evidence type="ECO:0000256" key="1">
    <source>
        <dbReference type="ARBA" id="ARBA00009356"/>
    </source>
</evidence>
<evidence type="ECO:0000256" key="3">
    <source>
        <dbReference type="ARBA" id="ARBA00022884"/>
    </source>
</evidence>
<reference evidence="10 11" key="1">
    <citation type="journal article" date="2016" name="Nat. Commun.">
        <title>Thousands of microbial genomes shed light on interconnected biogeochemical processes in an aquifer system.</title>
        <authorList>
            <person name="Anantharaman K."/>
            <person name="Brown C.T."/>
            <person name="Hug L.A."/>
            <person name="Sharon I."/>
            <person name="Castelle C.J."/>
            <person name="Probst A.J."/>
            <person name="Thomas B.C."/>
            <person name="Singh A."/>
            <person name="Wilkins M.J."/>
            <person name="Karaoz U."/>
            <person name="Brodie E.L."/>
            <person name="Williams K.H."/>
            <person name="Hubbard S.S."/>
            <person name="Banfield J.F."/>
        </authorList>
    </citation>
    <scope>NUCLEOTIDE SEQUENCE [LARGE SCALE GENOMIC DNA]</scope>
</reference>
<evidence type="ECO:0000313" key="10">
    <source>
        <dbReference type="EMBL" id="OGY28977.1"/>
    </source>
</evidence>
<comment type="function">
    <text evidence="6 8">This protein binds to the 23S rRNA, and is important in its secondary structure. It is located near the subunit interface in the base of the L7/L12 stalk, and near the tRNA binding site of the peptidyltransferase center.</text>
</comment>
<gene>
    <name evidence="6" type="primary">rplF</name>
    <name evidence="10" type="ORF">A3F35_00930</name>
</gene>
<evidence type="ECO:0000256" key="6">
    <source>
        <dbReference type="HAMAP-Rule" id="MF_01365"/>
    </source>
</evidence>
<dbReference type="PIRSF" id="PIRSF002162">
    <property type="entry name" value="Ribosomal_L6"/>
    <property type="match status" value="1"/>
</dbReference>
<comment type="subunit">
    <text evidence="6">Part of the 50S ribosomal subunit.</text>
</comment>
<dbReference type="GO" id="GO:0003735">
    <property type="term" value="F:structural constituent of ribosome"/>
    <property type="evidence" value="ECO:0007669"/>
    <property type="project" value="UniProtKB-UniRule"/>
</dbReference>
<evidence type="ECO:0000256" key="5">
    <source>
        <dbReference type="ARBA" id="ARBA00023274"/>
    </source>
</evidence>
<dbReference type="Proteomes" id="UP000178068">
    <property type="component" value="Unassembled WGS sequence"/>
</dbReference>
<dbReference type="InterPro" id="IPR020040">
    <property type="entry name" value="Ribosomal_uL6_a/b-dom"/>
</dbReference>
<evidence type="ECO:0000256" key="4">
    <source>
        <dbReference type="ARBA" id="ARBA00022980"/>
    </source>
</evidence>
<dbReference type="STRING" id="1802603.A3F35_00930"/>
<comment type="caution">
    <text evidence="10">The sequence shown here is derived from an EMBL/GenBank/DDBJ whole genome shotgun (WGS) entry which is preliminary data.</text>
</comment>
<dbReference type="InterPro" id="IPR000702">
    <property type="entry name" value="Ribosomal_uL6-like"/>
</dbReference>
<dbReference type="PANTHER" id="PTHR11655:SF14">
    <property type="entry name" value="LARGE RIBOSOMAL SUBUNIT PROTEIN UL6M"/>
    <property type="match status" value="1"/>
</dbReference>
<dbReference type="GO" id="GO:0022625">
    <property type="term" value="C:cytosolic large ribosomal subunit"/>
    <property type="evidence" value="ECO:0007669"/>
    <property type="project" value="UniProtKB-UniRule"/>
</dbReference>
<keyword evidence="5 6" id="KW-0687">Ribonucleoprotein</keyword>
<evidence type="ECO:0000256" key="2">
    <source>
        <dbReference type="ARBA" id="ARBA00022730"/>
    </source>
</evidence>
<dbReference type="NCBIfam" id="TIGR03654">
    <property type="entry name" value="L6_bact"/>
    <property type="match status" value="1"/>
</dbReference>
<dbReference type="InterPro" id="IPR036789">
    <property type="entry name" value="Ribosomal_uL6-like_a/b-dom_sf"/>
</dbReference>
<evidence type="ECO:0000256" key="8">
    <source>
        <dbReference type="RuleBase" id="RU003870"/>
    </source>
</evidence>
<protein>
    <recommendedName>
        <fullName evidence="6">Large ribosomal subunit protein uL6</fullName>
    </recommendedName>
</protein>
<dbReference type="PRINTS" id="PR00059">
    <property type="entry name" value="RIBOSOMALL6"/>
</dbReference>
<evidence type="ECO:0000313" key="11">
    <source>
        <dbReference type="Proteomes" id="UP000178068"/>
    </source>
</evidence>
<evidence type="ECO:0000259" key="9">
    <source>
        <dbReference type="Pfam" id="PF00347"/>
    </source>
</evidence>
<dbReference type="Pfam" id="PF00347">
    <property type="entry name" value="Ribosomal_L6"/>
    <property type="match status" value="2"/>
</dbReference>
<evidence type="ECO:0000256" key="7">
    <source>
        <dbReference type="RuleBase" id="RU003869"/>
    </source>
</evidence>
<keyword evidence="2 6" id="KW-0699">rRNA-binding</keyword>
<name>A0A1G1WP58_9BACT</name>
<sequence length="183" mass="19349">MSKIGKQPVTIPPGVQVSLERGGVLVKGPKGELWQAVPEKIKVKVEVGKAVVEAANSERQVKALHGLIRSLLANMVQGVTVGFQKTLELQGVGFRSSLVGNKLVLSVGYSHQVEITPPAGINFVVKENKIDVSGIDKALVGEIAAKIRLVRPVEPYKGKGVRYEGEVVRRKAGKAGKVGTGGA</sequence>
<proteinExistence type="inferred from homology"/>
<dbReference type="FunFam" id="3.90.930.12:FF:000002">
    <property type="entry name" value="50S ribosomal protein L6"/>
    <property type="match status" value="1"/>
</dbReference>
<keyword evidence="3 6" id="KW-0694">RNA-binding</keyword>
<dbReference type="HAMAP" id="MF_01365_B">
    <property type="entry name" value="Ribosomal_uL6_B"/>
    <property type="match status" value="1"/>
</dbReference>
<dbReference type="PANTHER" id="PTHR11655">
    <property type="entry name" value="60S/50S RIBOSOMAL PROTEIN L6/L9"/>
    <property type="match status" value="1"/>
</dbReference>
<dbReference type="SUPFAM" id="SSF56053">
    <property type="entry name" value="Ribosomal protein L6"/>
    <property type="match status" value="2"/>
</dbReference>
<keyword evidence="4 6" id="KW-0689">Ribosomal protein</keyword>
<organism evidence="10 11">
    <name type="scientific">Candidatus Woykebacteria bacterium RIFCSPHIGHO2_12_FULL_45_10</name>
    <dbReference type="NCBI Taxonomy" id="1802603"/>
    <lineage>
        <taxon>Bacteria</taxon>
        <taxon>Candidatus Woykeibacteriota</taxon>
    </lineage>
</organism>
<comment type="similarity">
    <text evidence="1 6 7">Belongs to the universal ribosomal protein uL6 family.</text>
</comment>
<dbReference type="Gene3D" id="3.90.930.12">
    <property type="entry name" value="Ribosomal protein L6, alpha-beta domain"/>
    <property type="match status" value="2"/>
</dbReference>